<gene>
    <name evidence="1" type="ORF">Golax_023075</name>
</gene>
<dbReference type="AlphaFoldDB" id="A0A7J9B0B9"/>
<evidence type="ECO:0000313" key="2">
    <source>
        <dbReference type="Proteomes" id="UP000593574"/>
    </source>
</evidence>
<dbReference type="EMBL" id="JABEZV010439772">
    <property type="protein sequence ID" value="MBA0729776.1"/>
    <property type="molecule type" value="Genomic_DNA"/>
</dbReference>
<feature type="non-terminal residue" evidence="1">
    <location>
        <position position="1"/>
    </location>
</feature>
<accession>A0A7J9B0B9</accession>
<keyword evidence="2" id="KW-1185">Reference proteome</keyword>
<sequence>MELEFAGLSLDEEEEEILRVQVDPESVREEEALSLVGCFLTASHNDSFCKAKMEAGVEVDEMGWDMSLCAQSIRAQAMSSVWLREEGGSVGRISRRDDLRGNSEWGGVRKFEGTVDPILGFNLEGKRSSSQLGRVRTFLDNSQMAMDHDLENDV</sequence>
<protein>
    <submittedName>
        <fullName evidence="1">Uncharacterized protein</fullName>
    </submittedName>
</protein>
<reference evidence="1 2" key="1">
    <citation type="journal article" date="2019" name="Genome Biol. Evol.">
        <title>Insights into the evolution of the New World diploid cottons (Gossypium, subgenus Houzingenia) based on genome sequencing.</title>
        <authorList>
            <person name="Grover C.E."/>
            <person name="Arick M.A. 2nd"/>
            <person name="Thrash A."/>
            <person name="Conover J.L."/>
            <person name="Sanders W.S."/>
            <person name="Peterson D.G."/>
            <person name="Frelichowski J.E."/>
            <person name="Scheffler J.A."/>
            <person name="Scheffler B.E."/>
            <person name="Wendel J.F."/>
        </authorList>
    </citation>
    <scope>NUCLEOTIDE SEQUENCE [LARGE SCALE GENOMIC DNA]</scope>
    <source>
        <strain evidence="1">4</strain>
        <tissue evidence="1">Leaf</tissue>
    </source>
</reference>
<comment type="caution">
    <text evidence="1">The sequence shown here is derived from an EMBL/GenBank/DDBJ whole genome shotgun (WGS) entry which is preliminary data.</text>
</comment>
<proteinExistence type="predicted"/>
<evidence type="ECO:0000313" key="1">
    <source>
        <dbReference type="EMBL" id="MBA0729776.1"/>
    </source>
</evidence>
<dbReference type="Proteomes" id="UP000593574">
    <property type="component" value="Unassembled WGS sequence"/>
</dbReference>
<organism evidence="1 2">
    <name type="scientific">Gossypium laxum</name>
    <dbReference type="NCBI Taxonomy" id="34288"/>
    <lineage>
        <taxon>Eukaryota</taxon>
        <taxon>Viridiplantae</taxon>
        <taxon>Streptophyta</taxon>
        <taxon>Embryophyta</taxon>
        <taxon>Tracheophyta</taxon>
        <taxon>Spermatophyta</taxon>
        <taxon>Magnoliopsida</taxon>
        <taxon>eudicotyledons</taxon>
        <taxon>Gunneridae</taxon>
        <taxon>Pentapetalae</taxon>
        <taxon>rosids</taxon>
        <taxon>malvids</taxon>
        <taxon>Malvales</taxon>
        <taxon>Malvaceae</taxon>
        <taxon>Malvoideae</taxon>
        <taxon>Gossypium</taxon>
    </lineage>
</organism>
<name>A0A7J9B0B9_9ROSI</name>